<dbReference type="AlphaFoldDB" id="A0AA41U0R4"/>
<protein>
    <submittedName>
        <fullName evidence="5">GntR family transcriptional regulator</fullName>
    </submittedName>
</protein>
<dbReference type="InterPro" id="IPR011711">
    <property type="entry name" value="GntR_C"/>
</dbReference>
<evidence type="ECO:0000256" key="1">
    <source>
        <dbReference type="ARBA" id="ARBA00023015"/>
    </source>
</evidence>
<reference evidence="5" key="1">
    <citation type="submission" date="2022-01" db="EMBL/GenBank/DDBJ databases">
        <title>Genome-Based Taxonomic Classification of the Phylum Actinobacteria.</title>
        <authorList>
            <person name="Gao Y."/>
        </authorList>
    </citation>
    <scope>NUCLEOTIDE SEQUENCE</scope>
    <source>
        <strain evidence="5">KLBMP 8922</strain>
    </source>
</reference>
<keyword evidence="3" id="KW-0804">Transcription</keyword>
<dbReference type="Proteomes" id="UP001165378">
    <property type="component" value="Unassembled WGS sequence"/>
</dbReference>
<evidence type="ECO:0000313" key="5">
    <source>
        <dbReference type="EMBL" id="MCF2528735.1"/>
    </source>
</evidence>
<dbReference type="CDD" id="cd07377">
    <property type="entry name" value="WHTH_GntR"/>
    <property type="match status" value="1"/>
</dbReference>
<proteinExistence type="predicted"/>
<dbReference type="InterPro" id="IPR036390">
    <property type="entry name" value="WH_DNA-bd_sf"/>
</dbReference>
<dbReference type="InterPro" id="IPR008920">
    <property type="entry name" value="TF_FadR/GntR_C"/>
</dbReference>
<dbReference type="PANTHER" id="PTHR43537:SF45">
    <property type="entry name" value="GNTR FAMILY REGULATORY PROTEIN"/>
    <property type="match status" value="1"/>
</dbReference>
<evidence type="ECO:0000259" key="4">
    <source>
        <dbReference type="PROSITE" id="PS50949"/>
    </source>
</evidence>
<dbReference type="PANTHER" id="PTHR43537">
    <property type="entry name" value="TRANSCRIPTIONAL REGULATOR, GNTR FAMILY"/>
    <property type="match status" value="1"/>
</dbReference>
<dbReference type="Gene3D" id="1.10.10.10">
    <property type="entry name" value="Winged helix-like DNA-binding domain superfamily/Winged helix DNA-binding domain"/>
    <property type="match status" value="1"/>
</dbReference>
<evidence type="ECO:0000256" key="3">
    <source>
        <dbReference type="ARBA" id="ARBA00023163"/>
    </source>
</evidence>
<dbReference type="Pfam" id="PF00392">
    <property type="entry name" value="GntR"/>
    <property type="match status" value="1"/>
</dbReference>
<dbReference type="SMART" id="SM00895">
    <property type="entry name" value="FCD"/>
    <property type="match status" value="1"/>
</dbReference>
<dbReference type="SMART" id="SM00345">
    <property type="entry name" value="HTH_GNTR"/>
    <property type="match status" value="1"/>
</dbReference>
<dbReference type="SUPFAM" id="SSF48008">
    <property type="entry name" value="GntR ligand-binding domain-like"/>
    <property type="match status" value="1"/>
</dbReference>
<dbReference type="SUPFAM" id="SSF46785">
    <property type="entry name" value="Winged helix' DNA-binding domain"/>
    <property type="match status" value="1"/>
</dbReference>
<keyword evidence="1" id="KW-0805">Transcription regulation</keyword>
<name>A0AA41U0R4_9ACTN</name>
<gene>
    <name evidence="5" type="ORF">LZ495_16150</name>
</gene>
<dbReference type="Gene3D" id="1.20.120.530">
    <property type="entry name" value="GntR ligand-binding domain-like"/>
    <property type="match status" value="1"/>
</dbReference>
<accession>A0AA41U0R4</accession>
<evidence type="ECO:0000313" key="6">
    <source>
        <dbReference type="Proteomes" id="UP001165378"/>
    </source>
</evidence>
<sequence>MSGHISPTSRVPARRVLREDVADVIRNSIMVGDLRRGSRLDVSGLAADLDVSQLPVREALIALSAEGLVRTVPRRGYYVEELDPVDVLDHYEIYGKISGIAAARASKAMSDDEIDELHALNQRMRTAEDPQEQEELNNEIHSRINRIGASRRLRSVLRPLSHGMDVRFGVIIPGWQNNAANEHDAIIAALRARDADTARAAMEHHLSINGRRAVDALTEAGFFATGGAAGEGGTETPAR</sequence>
<dbReference type="GO" id="GO:0003677">
    <property type="term" value="F:DNA binding"/>
    <property type="evidence" value="ECO:0007669"/>
    <property type="project" value="UniProtKB-KW"/>
</dbReference>
<dbReference type="InterPro" id="IPR000524">
    <property type="entry name" value="Tscrpt_reg_HTH_GntR"/>
</dbReference>
<comment type="caution">
    <text evidence="5">The sequence shown here is derived from an EMBL/GenBank/DDBJ whole genome shotgun (WGS) entry which is preliminary data.</text>
</comment>
<dbReference type="InterPro" id="IPR036388">
    <property type="entry name" value="WH-like_DNA-bd_sf"/>
</dbReference>
<dbReference type="PROSITE" id="PS50949">
    <property type="entry name" value="HTH_GNTR"/>
    <property type="match status" value="1"/>
</dbReference>
<keyword evidence="6" id="KW-1185">Reference proteome</keyword>
<evidence type="ECO:0000256" key="2">
    <source>
        <dbReference type="ARBA" id="ARBA00023125"/>
    </source>
</evidence>
<feature type="domain" description="HTH gntR-type" evidence="4">
    <location>
        <begin position="15"/>
        <end position="82"/>
    </location>
</feature>
<dbReference type="GO" id="GO:0003700">
    <property type="term" value="F:DNA-binding transcription factor activity"/>
    <property type="evidence" value="ECO:0007669"/>
    <property type="project" value="InterPro"/>
</dbReference>
<dbReference type="EMBL" id="JAKFHA010000008">
    <property type="protein sequence ID" value="MCF2528735.1"/>
    <property type="molecule type" value="Genomic_DNA"/>
</dbReference>
<organism evidence="5 6">
    <name type="scientific">Yinghuangia soli</name>
    <dbReference type="NCBI Taxonomy" id="2908204"/>
    <lineage>
        <taxon>Bacteria</taxon>
        <taxon>Bacillati</taxon>
        <taxon>Actinomycetota</taxon>
        <taxon>Actinomycetes</taxon>
        <taxon>Kitasatosporales</taxon>
        <taxon>Streptomycetaceae</taxon>
        <taxon>Yinghuangia</taxon>
    </lineage>
</organism>
<dbReference type="RefSeq" id="WP_235052904.1">
    <property type="nucleotide sequence ID" value="NZ_JAKFHA010000008.1"/>
</dbReference>
<keyword evidence="2" id="KW-0238">DNA-binding</keyword>
<dbReference type="Pfam" id="PF07729">
    <property type="entry name" value="FCD"/>
    <property type="match status" value="1"/>
</dbReference>